<dbReference type="Pfam" id="PF13520">
    <property type="entry name" value="AA_permease_2"/>
    <property type="match status" value="1"/>
</dbReference>
<comment type="subcellular location">
    <subcellularLocation>
        <location evidence="1">Membrane</location>
        <topology evidence="1">Multi-pass membrane protein</topology>
    </subcellularLocation>
</comment>
<sequence>MTTTATRPARVAHGDQRHRLTAVTGMAGLGLDAIASVAYGPEAIVLVLAAAGSAGLGWTLPVTLGIVVLLGVLIACYRQVIQAFPDGGGAYTVATRYLGRRAGLVAGASLVVDYVLNVAVSVAAGVAALTSAFPVLLPWTTELCVLVLLIVTGVNLRGIVVGAKAFALPAAVFVASVLVVIVVGLFRPEITAPASQPTTVGGVGVLLVLAAFGNGCSALTGVEAIANATPSFRTPRRLRARRAEAGLGLVLGVLLIGLAVLIQRFDVRPVAGRTILSLVTEGSVGDGWLYVVIQLSTVLLLALAANTSFGGLPVLAAKLARDDYLPHVFGLRADRLVHRHGVLVLAVLSGALLVGTEGRVDVLVPLFAIGVFVGFALAQVGMVRHWRAERGRGWLPRAALNGFGAVLTVAALIDVTASKFLAGAWLIVLVIPVFVVLFSLVRRAYDRIGRDIGVGTMPRRPRRTSSVVVVPVVAITKLTAECLSTALSMGDRVVAVHVSFDDEQDRARRFQADWQEWRPEVPLVLLDSKHRVLGPPIARYVKSLSDEHVVVLIGEIEPAARWERVLRNRRGAVVARCVGRHTTAVVCRLRFRLGFSSAV</sequence>
<dbReference type="RefSeq" id="WP_312890225.1">
    <property type="nucleotide sequence ID" value="NZ_BAAAWY010000001.1"/>
</dbReference>
<evidence type="ECO:0000313" key="6">
    <source>
        <dbReference type="EMBL" id="MBB5892802.1"/>
    </source>
</evidence>
<accession>A0A7W9KHN9</accession>
<feature type="transmembrane region" description="Helical" evidence="5">
    <location>
        <begin position="362"/>
        <end position="382"/>
    </location>
</feature>
<keyword evidence="7" id="KW-1185">Reference proteome</keyword>
<dbReference type="GO" id="GO:0022857">
    <property type="term" value="F:transmembrane transporter activity"/>
    <property type="evidence" value="ECO:0007669"/>
    <property type="project" value="InterPro"/>
</dbReference>
<dbReference type="EMBL" id="JACHIR010000001">
    <property type="protein sequence ID" value="MBB5892802.1"/>
    <property type="molecule type" value="Genomic_DNA"/>
</dbReference>
<feature type="transmembrane region" description="Helical" evidence="5">
    <location>
        <begin position="394"/>
        <end position="413"/>
    </location>
</feature>
<evidence type="ECO:0000256" key="1">
    <source>
        <dbReference type="ARBA" id="ARBA00004141"/>
    </source>
</evidence>
<evidence type="ECO:0000256" key="3">
    <source>
        <dbReference type="ARBA" id="ARBA00022989"/>
    </source>
</evidence>
<dbReference type="PANTHER" id="PTHR47704:SF1">
    <property type="entry name" value="POTASSIUM TRANSPORTER KIMA"/>
    <property type="match status" value="1"/>
</dbReference>
<proteinExistence type="predicted"/>
<keyword evidence="4 5" id="KW-0472">Membrane</keyword>
<feature type="transmembrane region" description="Helical" evidence="5">
    <location>
        <begin position="135"/>
        <end position="154"/>
    </location>
</feature>
<feature type="transmembrane region" description="Helical" evidence="5">
    <location>
        <begin position="419"/>
        <end position="441"/>
    </location>
</feature>
<comment type="caution">
    <text evidence="6">The sequence shown here is derived from an EMBL/GenBank/DDBJ whole genome shotgun (WGS) entry which is preliminary data.</text>
</comment>
<dbReference type="InterPro" id="IPR002293">
    <property type="entry name" value="AA/rel_permease1"/>
</dbReference>
<evidence type="ECO:0000256" key="2">
    <source>
        <dbReference type="ARBA" id="ARBA00022692"/>
    </source>
</evidence>
<reference evidence="6 7" key="1">
    <citation type="submission" date="2020-08" db="EMBL/GenBank/DDBJ databases">
        <title>Sequencing the genomes of 1000 actinobacteria strains.</title>
        <authorList>
            <person name="Klenk H.-P."/>
        </authorList>
    </citation>
    <scope>NUCLEOTIDE SEQUENCE [LARGE SCALE GENOMIC DNA]</scope>
    <source>
        <strain evidence="6 7">DSM 43851</strain>
    </source>
</reference>
<name>A0A7W9KHN9_9PSEU</name>
<dbReference type="GO" id="GO:0016020">
    <property type="term" value="C:membrane"/>
    <property type="evidence" value="ECO:0007669"/>
    <property type="project" value="UniProtKB-SubCell"/>
</dbReference>
<gene>
    <name evidence="6" type="ORF">BJ998_003998</name>
</gene>
<organism evidence="6 7">
    <name type="scientific">Kutzneria kofuensis</name>
    <dbReference type="NCBI Taxonomy" id="103725"/>
    <lineage>
        <taxon>Bacteria</taxon>
        <taxon>Bacillati</taxon>
        <taxon>Actinomycetota</taxon>
        <taxon>Actinomycetes</taxon>
        <taxon>Pseudonocardiales</taxon>
        <taxon>Pseudonocardiaceae</taxon>
        <taxon>Kutzneria</taxon>
    </lineage>
</organism>
<evidence type="ECO:0000256" key="5">
    <source>
        <dbReference type="SAM" id="Phobius"/>
    </source>
</evidence>
<keyword evidence="2 5" id="KW-0812">Transmembrane</keyword>
<feature type="transmembrane region" description="Helical" evidence="5">
    <location>
        <begin position="336"/>
        <end position="356"/>
    </location>
</feature>
<dbReference type="AlphaFoldDB" id="A0A7W9KHN9"/>
<keyword evidence="3 5" id="KW-1133">Transmembrane helix</keyword>
<feature type="transmembrane region" description="Helical" evidence="5">
    <location>
        <begin position="166"/>
        <end position="186"/>
    </location>
</feature>
<dbReference type="Gene3D" id="1.20.1740.10">
    <property type="entry name" value="Amino acid/polyamine transporter I"/>
    <property type="match status" value="1"/>
</dbReference>
<dbReference type="PANTHER" id="PTHR47704">
    <property type="entry name" value="POTASSIUM TRANSPORTER KIMA"/>
    <property type="match status" value="1"/>
</dbReference>
<feature type="transmembrane region" description="Helical" evidence="5">
    <location>
        <begin position="287"/>
        <end position="315"/>
    </location>
</feature>
<feature type="transmembrane region" description="Helical" evidence="5">
    <location>
        <begin position="20"/>
        <end position="38"/>
    </location>
</feature>
<dbReference type="InterPro" id="IPR053153">
    <property type="entry name" value="APC_K+_Transporter"/>
</dbReference>
<feature type="transmembrane region" description="Helical" evidence="5">
    <location>
        <begin position="247"/>
        <end position="267"/>
    </location>
</feature>
<feature type="transmembrane region" description="Helical" evidence="5">
    <location>
        <begin position="44"/>
        <end position="77"/>
    </location>
</feature>
<dbReference type="Proteomes" id="UP000585638">
    <property type="component" value="Unassembled WGS sequence"/>
</dbReference>
<evidence type="ECO:0000256" key="4">
    <source>
        <dbReference type="ARBA" id="ARBA00023136"/>
    </source>
</evidence>
<feature type="transmembrane region" description="Helical" evidence="5">
    <location>
        <begin position="206"/>
        <end position="226"/>
    </location>
</feature>
<evidence type="ECO:0000313" key="7">
    <source>
        <dbReference type="Proteomes" id="UP000585638"/>
    </source>
</evidence>
<protein>
    <submittedName>
        <fullName evidence="6">Amino acid transporter</fullName>
    </submittedName>
</protein>
<feature type="transmembrane region" description="Helical" evidence="5">
    <location>
        <begin position="104"/>
        <end position="129"/>
    </location>
</feature>